<evidence type="ECO:0000313" key="2">
    <source>
        <dbReference type="EMBL" id="QHS97201.1"/>
    </source>
</evidence>
<feature type="compositionally biased region" description="Basic residues" evidence="1">
    <location>
        <begin position="39"/>
        <end position="76"/>
    </location>
</feature>
<protein>
    <submittedName>
        <fullName evidence="2">Uncharacterized protein</fullName>
    </submittedName>
</protein>
<feature type="compositionally biased region" description="Low complexity" evidence="1">
    <location>
        <begin position="26"/>
        <end position="35"/>
    </location>
</feature>
<evidence type="ECO:0000256" key="1">
    <source>
        <dbReference type="SAM" id="MobiDB-lite"/>
    </source>
</evidence>
<feature type="region of interest" description="Disordered" evidence="1">
    <location>
        <begin position="1"/>
        <end position="79"/>
    </location>
</feature>
<dbReference type="AlphaFoldDB" id="A0A6C0BZE5"/>
<organism evidence="2">
    <name type="scientific">viral metagenome</name>
    <dbReference type="NCBI Taxonomy" id="1070528"/>
    <lineage>
        <taxon>unclassified sequences</taxon>
        <taxon>metagenomes</taxon>
        <taxon>organismal metagenomes</taxon>
    </lineage>
</organism>
<dbReference type="EMBL" id="MN739291">
    <property type="protein sequence ID" value="QHS97201.1"/>
    <property type="molecule type" value="Genomic_DNA"/>
</dbReference>
<name>A0A6C0BZE5_9ZZZZ</name>
<reference evidence="2" key="1">
    <citation type="journal article" date="2020" name="Nature">
        <title>Giant virus diversity and host interactions through global metagenomics.</title>
        <authorList>
            <person name="Schulz F."/>
            <person name="Roux S."/>
            <person name="Paez-Espino D."/>
            <person name="Jungbluth S."/>
            <person name="Walsh D.A."/>
            <person name="Denef V.J."/>
            <person name="McMahon K.D."/>
            <person name="Konstantinidis K.T."/>
            <person name="Eloe-Fadrosh E.A."/>
            <person name="Kyrpides N.C."/>
            <person name="Woyke T."/>
        </authorList>
    </citation>
    <scope>NUCLEOTIDE SEQUENCE</scope>
    <source>
        <strain evidence="2">GVMAG-M-3300020169-51</strain>
    </source>
</reference>
<proteinExistence type="predicted"/>
<sequence length="116" mass="13220">MGKSAFENSAPVDGKDAKAEVEDDAVVAAAAPAKQEGGKRKRRRTRRKVKKAKKSRKSRKTRKSKKSKTRKKKRKLNPFFKLMLAAKKAGKQSFKYLGRTYKGRKHPRLGMIYKKA</sequence>
<accession>A0A6C0BZE5</accession>